<protein>
    <recommendedName>
        <fullName evidence="2">C2H2-type domain-containing protein</fullName>
    </recommendedName>
</protein>
<proteinExistence type="predicted"/>
<evidence type="ECO:0000313" key="3">
    <source>
        <dbReference type="EMBL" id="KAG2197053.1"/>
    </source>
</evidence>
<accession>A0A8H7QSP8</accession>
<keyword evidence="4" id="KW-1185">Reference proteome</keyword>
<sequence>MSDTERATMVPEINPRITAYVESGCYVCQKYFANASSLRTHMRVFHFTELPPRPSGRSRPHSVKYVWKSKKQPHRRTLMGCPSCWFHCPLSFTRIARHIKECHMDPDHEGYEDPIDENESNFDDENFMDSSAATANIYAAMESLTGKFNSLFR</sequence>
<keyword evidence="1" id="KW-0862">Zinc</keyword>
<dbReference type="EMBL" id="JAEPRD010000135">
    <property type="protein sequence ID" value="KAG2197053.1"/>
    <property type="molecule type" value="Genomic_DNA"/>
</dbReference>
<dbReference type="InterPro" id="IPR013087">
    <property type="entry name" value="Znf_C2H2_type"/>
</dbReference>
<evidence type="ECO:0000256" key="1">
    <source>
        <dbReference type="PROSITE-ProRule" id="PRU00042"/>
    </source>
</evidence>
<organism evidence="3 4">
    <name type="scientific">Mucor saturninus</name>
    <dbReference type="NCBI Taxonomy" id="64648"/>
    <lineage>
        <taxon>Eukaryota</taxon>
        <taxon>Fungi</taxon>
        <taxon>Fungi incertae sedis</taxon>
        <taxon>Mucoromycota</taxon>
        <taxon>Mucoromycotina</taxon>
        <taxon>Mucoromycetes</taxon>
        <taxon>Mucorales</taxon>
        <taxon>Mucorineae</taxon>
        <taxon>Mucoraceae</taxon>
        <taxon>Mucor</taxon>
    </lineage>
</organism>
<reference evidence="3" key="1">
    <citation type="submission" date="2020-12" db="EMBL/GenBank/DDBJ databases">
        <title>Metabolic potential, ecology and presence of endohyphal bacteria is reflected in genomic diversity of Mucoromycotina.</title>
        <authorList>
            <person name="Muszewska A."/>
            <person name="Okrasinska A."/>
            <person name="Steczkiewicz K."/>
            <person name="Drgas O."/>
            <person name="Orlowska M."/>
            <person name="Perlinska-Lenart U."/>
            <person name="Aleksandrzak-Piekarczyk T."/>
            <person name="Szatraj K."/>
            <person name="Zielenkiewicz U."/>
            <person name="Pilsyk S."/>
            <person name="Malc E."/>
            <person name="Mieczkowski P."/>
            <person name="Kruszewska J.S."/>
            <person name="Biernat P."/>
            <person name="Pawlowska J."/>
        </authorList>
    </citation>
    <scope>NUCLEOTIDE SEQUENCE</scope>
    <source>
        <strain evidence="3">WA0000017839</strain>
    </source>
</reference>
<gene>
    <name evidence="3" type="ORF">INT47_009769</name>
</gene>
<keyword evidence="1" id="KW-0863">Zinc-finger</keyword>
<dbReference type="Proteomes" id="UP000603453">
    <property type="component" value="Unassembled WGS sequence"/>
</dbReference>
<feature type="domain" description="C2H2-type" evidence="2">
    <location>
        <begin position="23"/>
        <end position="51"/>
    </location>
</feature>
<comment type="caution">
    <text evidence="3">The sequence shown here is derived from an EMBL/GenBank/DDBJ whole genome shotgun (WGS) entry which is preliminary data.</text>
</comment>
<dbReference type="PROSITE" id="PS00028">
    <property type="entry name" value="ZINC_FINGER_C2H2_1"/>
    <property type="match status" value="1"/>
</dbReference>
<dbReference type="GO" id="GO:0008270">
    <property type="term" value="F:zinc ion binding"/>
    <property type="evidence" value="ECO:0007669"/>
    <property type="project" value="UniProtKB-KW"/>
</dbReference>
<dbReference type="PROSITE" id="PS50157">
    <property type="entry name" value="ZINC_FINGER_C2H2_2"/>
    <property type="match status" value="1"/>
</dbReference>
<keyword evidence="1" id="KW-0479">Metal-binding</keyword>
<name>A0A8H7QSP8_9FUNG</name>
<evidence type="ECO:0000313" key="4">
    <source>
        <dbReference type="Proteomes" id="UP000603453"/>
    </source>
</evidence>
<dbReference type="AlphaFoldDB" id="A0A8H7QSP8"/>
<evidence type="ECO:0000259" key="2">
    <source>
        <dbReference type="PROSITE" id="PS50157"/>
    </source>
</evidence>